<evidence type="ECO:0000313" key="3">
    <source>
        <dbReference type="EMBL" id="MTV31866.1"/>
    </source>
</evidence>
<dbReference type="PANTHER" id="PTHR45266:SF3">
    <property type="entry name" value="OXALOACETATE DECARBOXYLASE ALPHA CHAIN"/>
    <property type="match status" value="1"/>
</dbReference>
<keyword evidence="1" id="KW-0092">Biotin</keyword>
<evidence type="ECO:0000259" key="2">
    <source>
        <dbReference type="PROSITE" id="PS50968"/>
    </source>
</evidence>
<dbReference type="InterPro" id="IPR001882">
    <property type="entry name" value="Biotin_BS"/>
</dbReference>
<comment type="caution">
    <text evidence="3">The sequence shown here is derived from an EMBL/GenBank/DDBJ whole genome shotgun (WGS) entry which is preliminary data.</text>
</comment>
<dbReference type="EMBL" id="WNKS01000011">
    <property type="protein sequence ID" value="MTV31866.1"/>
    <property type="molecule type" value="Genomic_DNA"/>
</dbReference>
<dbReference type="PROSITE" id="PS00188">
    <property type="entry name" value="BIOTIN"/>
    <property type="match status" value="1"/>
</dbReference>
<dbReference type="PANTHER" id="PTHR45266">
    <property type="entry name" value="OXALOACETATE DECARBOXYLASE ALPHA CHAIN"/>
    <property type="match status" value="1"/>
</dbReference>
<dbReference type="OrthoDB" id="163546at2"/>
<gene>
    <name evidence="3" type="ORF">GJ654_12810</name>
</gene>
<evidence type="ECO:0000313" key="4">
    <source>
        <dbReference type="Proteomes" id="UP000439113"/>
    </source>
</evidence>
<dbReference type="AlphaFoldDB" id="A0A6N8DPT1"/>
<feature type="domain" description="Lipoyl-binding" evidence="2">
    <location>
        <begin position="59"/>
        <end position="131"/>
    </location>
</feature>
<dbReference type="PROSITE" id="PS50968">
    <property type="entry name" value="BIOTINYL_LIPOYL"/>
    <property type="match status" value="1"/>
</dbReference>
<name>A0A6N8DPT1_RHOAC</name>
<dbReference type="RefSeq" id="WP_155446547.1">
    <property type="nucleotide sequence ID" value="NZ_JAOQNR010000015.1"/>
</dbReference>
<reference evidence="3 4" key="1">
    <citation type="submission" date="2019-11" db="EMBL/GenBank/DDBJ databases">
        <title>Whole-genome sequence of a Rhodoblastus acidophilus DSM 142.</title>
        <authorList>
            <person name="Kyndt J.A."/>
            <person name="Meyer T.E."/>
        </authorList>
    </citation>
    <scope>NUCLEOTIDE SEQUENCE [LARGE SCALE GENOMIC DNA]</scope>
    <source>
        <strain evidence="3 4">DSM 142</strain>
    </source>
</reference>
<sequence length="131" mass="12904">MHRKFKITVDGHPYEVLVEEIVSEGGAPAGGSVSWPASVAAASAAVAAAPAHAPVSRAAAGAGDEVAPLAGTVQSIDVTVGQVVQAGEKIAVLEAMKMKTEVHAKGAGKVVSIAVNVGESVDTGAVLLTLA</sequence>
<evidence type="ECO:0000256" key="1">
    <source>
        <dbReference type="ARBA" id="ARBA00023267"/>
    </source>
</evidence>
<dbReference type="Gene3D" id="2.40.50.100">
    <property type="match status" value="1"/>
</dbReference>
<dbReference type="CDD" id="cd06850">
    <property type="entry name" value="biotinyl_domain"/>
    <property type="match status" value="1"/>
</dbReference>
<dbReference type="Proteomes" id="UP000439113">
    <property type="component" value="Unassembled WGS sequence"/>
</dbReference>
<accession>A0A6N8DPT1</accession>
<dbReference type="InterPro" id="IPR000089">
    <property type="entry name" value="Biotin_lipoyl"/>
</dbReference>
<dbReference type="InterPro" id="IPR050709">
    <property type="entry name" value="Biotin_Carboxyl_Carrier/Decarb"/>
</dbReference>
<proteinExistence type="predicted"/>
<protein>
    <submittedName>
        <fullName evidence="3">Biotin/lipoyl-binding protein</fullName>
    </submittedName>
</protein>
<dbReference type="SUPFAM" id="SSF51230">
    <property type="entry name" value="Single hybrid motif"/>
    <property type="match status" value="1"/>
</dbReference>
<organism evidence="3 4">
    <name type="scientific">Rhodoblastus acidophilus</name>
    <name type="common">Rhodopseudomonas acidophila</name>
    <dbReference type="NCBI Taxonomy" id="1074"/>
    <lineage>
        <taxon>Bacteria</taxon>
        <taxon>Pseudomonadati</taxon>
        <taxon>Pseudomonadota</taxon>
        <taxon>Alphaproteobacteria</taxon>
        <taxon>Hyphomicrobiales</taxon>
        <taxon>Rhodoblastaceae</taxon>
        <taxon>Rhodoblastus</taxon>
    </lineage>
</organism>
<dbReference type="InterPro" id="IPR011053">
    <property type="entry name" value="Single_hybrid_motif"/>
</dbReference>
<dbReference type="Pfam" id="PF00364">
    <property type="entry name" value="Biotin_lipoyl"/>
    <property type="match status" value="1"/>
</dbReference>